<protein>
    <submittedName>
        <fullName evidence="2">Uncharacterized protein</fullName>
    </submittedName>
</protein>
<gene>
    <name evidence="2" type="ordered locus">Desor_0313</name>
</gene>
<evidence type="ECO:0000256" key="1">
    <source>
        <dbReference type="SAM" id="MobiDB-lite"/>
    </source>
</evidence>
<keyword evidence="3" id="KW-1185">Reference proteome</keyword>
<dbReference type="AlphaFoldDB" id="G7WA31"/>
<feature type="region of interest" description="Disordered" evidence="1">
    <location>
        <begin position="1"/>
        <end position="41"/>
    </location>
</feature>
<dbReference type="KEGG" id="dor:Desor_0313"/>
<dbReference type="HOGENOM" id="CLU_3215274_0_0_9"/>
<reference evidence="3" key="1">
    <citation type="submission" date="2011-11" db="EMBL/GenBank/DDBJ databases">
        <title>Complete sequence of Desulfosporosinus orientis DSM 765.</title>
        <authorList>
            <person name="Lucas S."/>
            <person name="Han J."/>
            <person name="Lapidus A."/>
            <person name="Cheng J.-F."/>
            <person name="Goodwin L."/>
            <person name="Pitluck S."/>
            <person name="Peters L."/>
            <person name="Ovchinnikova G."/>
            <person name="Teshima H."/>
            <person name="Detter J.C."/>
            <person name="Han C."/>
            <person name="Tapia R."/>
            <person name="Land M."/>
            <person name="Hauser L."/>
            <person name="Kyrpides N."/>
            <person name="Ivanova N."/>
            <person name="Pagani I."/>
            <person name="Pester M."/>
            <person name="Spring S."/>
            <person name="Ollivier B."/>
            <person name="Rattei T."/>
            <person name="Klenk H.-P."/>
            <person name="Wagner M."/>
            <person name="Loy A."/>
            <person name="Woyke T."/>
        </authorList>
    </citation>
    <scope>NUCLEOTIDE SEQUENCE [LARGE SCALE GENOMIC DNA]</scope>
    <source>
        <strain evidence="3">ATCC 19365 / DSM 765 / NCIMB 8382 / VKM B-1628</strain>
    </source>
</reference>
<dbReference type="EMBL" id="CP003108">
    <property type="protein sequence ID" value="AET66027.1"/>
    <property type="molecule type" value="Genomic_DNA"/>
</dbReference>
<evidence type="ECO:0000313" key="3">
    <source>
        <dbReference type="Proteomes" id="UP000006346"/>
    </source>
</evidence>
<dbReference type="RefSeq" id="WP_014182853.1">
    <property type="nucleotide sequence ID" value="NC_016584.1"/>
</dbReference>
<sequence length="41" mass="4952">MDKEQKNKRRFPHREEIPCDHQPDQDGRTDYGKDQETTHKG</sequence>
<dbReference type="Proteomes" id="UP000006346">
    <property type="component" value="Chromosome"/>
</dbReference>
<reference evidence="2 3" key="2">
    <citation type="journal article" date="2012" name="J. Bacteriol.">
        <title>Complete genome sequences of Desulfosporosinus orientis DSM765T, Desulfosporosinus youngiae DSM17734T, Desulfosporosinus meridiei DSM13257T, and Desulfosporosinus acidiphilus DSM22704T.</title>
        <authorList>
            <person name="Pester M."/>
            <person name="Brambilla E."/>
            <person name="Alazard D."/>
            <person name="Rattei T."/>
            <person name="Weinmaier T."/>
            <person name="Han J."/>
            <person name="Lucas S."/>
            <person name="Lapidus A."/>
            <person name="Cheng J.F."/>
            <person name="Goodwin L."/>
            <person name="Pitluck S."/>
            <person name="Peters L."/>
            <person name="Ovchinnikova G."/>
            <person name="Teshima H."/>
            <person name="Detter J.C."/>
            <person name="Han C.S."/>
            <person name="Tapia R."/>
            <person name="Land M.L."/>
            <person name="Hauser L."/>
            <person name="Kyrpides N.C."/>
            <person name="Ivanova N.N."/>
            <person name="Pagani I."/>
            <person name="Huntmann M."/>
            <person name="Wei C.L."/>
            <person name="Davenport K.W."/>
            <person name="Daligault H."/>
            <person name="Chain P.S."/>
            <person name="Chen A."/>
            <person name="Mavromatis K."/>
            <person name="Markowitz V."/>
            <person name="Szeto E."/>
            <person name="Mikhailova N."/>
            <person name="Pati A."/>
            <person name="Wagner M."/>
            <person name="Woyke T."/>
            <person name="Ollivier B."/>
            <person name="Klenk H.P."/>
            <person name="Spring S."/>
            <person name="Loy A."/>
        </authorList>
    </citation>
    <scope>NUCLEOTIDE SEQUENCE [LARGE SCALE GENOMIC DNA]</scope>
    <source>
        <strain evidence="3">ATCC 19365 / DSM 765 / NCIMB 8382 / VKM B-1628</strain>
    </source>
</reference>
<feature type="compositionally biased region" description="Basic residues" evidence="1">
    <location>
        <begin position="1"/>
        <end position="12"/>
    </location>
</feature>
<dbReference type="STRING" id="768706.Desor_0313"/>
<feature type="compositionally biased region" description="Basic and acidic residues" evidence="1">
    <location>
        <begin position="13"/>
        <end position="41"/>
    </location>
</feature>
<dbReference type="PATRIC" id="fig|768706.3.peg.273"/>
<name>G7WA31_DESOD</name>
<proteinExistence type="predicted"/>
<organism evidence="2 3">
    <name type="scientific">Desulfosporosinus orientis (strain ATCC 19365 / DSM 765 / NCIMB 8382 / VKM B-1628 / Singapore I)</name>
    <name type="common">Desulfotomaculum orientis</name>
    <dbReference type="NCBI Taxonomy" id="768706"/>
    <lineage>
        <taxon>Bacteria</taxon>
        <taxon>Bacillati</taxon>
        <taxon>Bacillota</taxon>
        <taxon>Clostridia</taxon>
        <taxon>Eubacteriales</taxon>
        <taxon>Desulfitobacteriaceae</taxon>
        <taxon>Desulfosporosinus</taxon>
    </lineage>
</organism>
<evidence type="ECO:0000313" key="2">
    <source>
        <dbReference type="EMBL" id="AET66027.1"/>
    </source>
</evidence>
<accession>G7WA31</accession>